<evidence type="ECO:0000256" key="9">
    <source>
        <dbReference type="ARBA" id="ARBA00023014"/>
    </source>
</evidence>
<dbReference type="Proteomes" id="UP001597267">
    <property type="component" value="Unassembled WGS sequence"/>
</dbReference>
<proteinExistence type="inferred from homology"/>
<keyword evidence="12" id="KW-1185">Reference proteome</keyword>
<dbReference type="Gene3D" id="2.20.25.90">
    <property type="entry name" value="ADC-like domains"/>
    <property type="match status" value="1"/>
</dbReference>
<evidence type="ECO:0000256" key="4">
    <source>
        <dbReference type="ARBA" id="ARBA00022505"/>
    </source>
</evidence>
<feature type="domain" description="4Fe-4S Mo/W bis-MGD-type" evidence="10">
    <location>
        <begin position="41"/>
        <end position="97"/>
    </location>
</feature>
<dbReference type="InterPro" id="IPR050612">
    <property type="entry name" value="Prok_Mopterin_Oxidored"/>
</dbReference>
<keyword evidence="6" id="KW-0732">Signal</keyword>
<dbReference type="RefSeq" id="WP_225423608.1">
    <property type="nucleotide sequence ID" value="NZ_JBHTOP010000002.1"/>
</dbReference>
<accession>A0ABW4J590</accession>
<dbReference type="InterPro" id="IPR006963">
    <property type="entry name" value="Mopterin_OxRdtase_4Fe-4S_dom"/>
</dbReference>
<keyword evidence="4" id="KW-0500">Molybdenum</keyword>
<gene>
    <name evidence="11" type="ORF">ACFQ5M_01710</name>
</gene>
<evidence type="ECO:0000313" key="11">
    <source>
        <dbReference type="EMBL" id="MFD1670806.1"/>
    </source>
</evidence>
<keyword evidence="9" id="KW-0411">Iron-sulfur</keyword>
<comment type="caution">
    <text evidence="11">The sequence shown here is derived from an EMBL/GenBank/DDBJ whole genome shotgun (WGS) entry which is preliminary data.</text>
</comment>
<reference evidence="12" key="1">
    <citation type="journal article" date="2019" name="Int. J. Syst. Evol. Microbiol.">
        <title>The Global Catalogue of Microorganisms (GCM) 10K type strain sequencing project: providing services to taxonomists for standard genome sequencing and annotation.</title>
        <authorList>
            <consortium name="The Broad Institute Genomics Platform"/>
            <consortium name="The Broad Institute Genome Sequencing Center for Infectious Disease"/>
            <person name="Wu L."/>
            <person name="Ma J."/>
        </authorList>
    </citation>
    <scope>NUCLEOTIDE SEQUENCE [LARGE SCALE GENOMIC DNA]</scope>
    <source>
        <strain evidence="12">CCM 8896</strain>
    </source>
</reference>
<dbReference type="SMART" id="SM00926">
    <property type="entry name" value="Molybdop_Fe4S4"/>
    <property type="match status" value="1"/>
</dbReference>
<evidence type="ECO:0000256" key="3">
    <source>
        <dbReference type="ARBA" id="ARBA00022485"/>
    </source>
</evidence>
<dbReference type="EMBL" id="JBHTOP010000002">
    <property type="protein sequence ID" value="MFD1670806.1"/>
    <property type="molecule type" value="Genomic_DNA"/>
</dbReference>
<dbReference type="Gene3D" id="3.40.228.10">
    <property type="entry name" value="Dimethylsulfoxide Reductase, domain 2"/>
    <property type="match status" value="1"/>
</dbReference>
<dbReference type="PANTHER" id="PTHR43742">
    <property type="entry name" value="TRIMETHYLAMINE-N-OXIDE REDUCTASE"/>
    <property type="match status" value="1"/>
</dbReference>
<organism evidence="11 12">
    <name type="scientific">Agrilactobacillus yilanensis</name>
    <dbReference type="NCBI Taxonomy" id="2485997"/>
    <lineage>
        <taxon>Bacteria</taxon>
        <taxon>Bacillati</taxon>
        <taxon>Bacillota</taxon>
        <taxon>Bacilli</taxon>
        <taxon>Lactobacillales</taxon>
        <taxon>Lactobacillaceae</taxon>
        <taxon>Agrilactobacillus</taxon>
    </lineage>
</organism>
<dbReference type="Pfam" id="PF01568">
    <property type="entry name" value="Molydop_binding"/>
    <property type="match status" value="1"/>
</dbReference>
<dbReference type="Gene3D" id="3.40.50.12440">
    <property type="match status" value="1"/>
</dbReference>
<evidence type="ECO:0000259" key="10">
    <source>
        <dbReference type="PROSITE" id="PS51669"/>
    </source>
</evidence>
<protein>
    <submittedName>
        <fullName evidence="11">Molybdopterin-dependent oxidoreductase</fullName>
    </submittedName>
</protein>
<dbReference type="InterPro" id="IPR009010">
    <property type="entry name" value="Asp_de-COase-like_dom_sf"/>
</dbReference>
<evidence type="ECO:0000313" key="12">
    <source>
        <dbReference type="Proteomes" id="UP001597267"/>
    </source>
</evidence>
<comment type="cofactor">
    <cofactor evidence="1">
        <name>Mo-bis(molybdopterin guanine dinucleotide)</name>
        <dbReference type="ChEBI" id="CHEBI:60539"/>
    </cofactor>
</comment>
<keyword evidence="3" id="KW-0004">4Fe-4S</keyword>
<dbReference type="Gene3D" id="2.40.40.20">
    <property type="match status" value="1"/>
</dbReference>
<evidence type="ECO:0000256" key="5">
    <source>
        <dbReference type="ARBA" id="ARBA00022723"/>
    </source>
</evidence>
<comment type="similarity">
    <text evidence="2">Belongs to the prokaryotic molybdopterin-containing oxidoreductase family.</text>
</comment>
<dbReference type="SUPFAM" id="SSF53706">
    <property type="entry name" value="Formate dehydrogenase/DMSO reductase, domains 1-3"/>
    <property type="match status" value="1"/>
</dbReference>
<dbReference type="SUPFAM" id="SSF50692">
    <property type="entry name" value="ADC-like"/>
    <property type="match status" value="1"/>
</dbReference>
<dbReference type="InterPro" id="IPR006657">
    <property type="entry name" value="MoPterin_dinucl-bd_dom"/>
</dbReference>
<keyword evidence="7" id="KW-0560">Oxidoreductase</keyword>
<evidence type="ECO:0000256" key="8">
    <source>
        <dbReference type="ARBA" id="ARBA00023004"/>
    </source>
</evidence>
<dbReference type="PROSITE" id="PS51669">
    <property type="entry name" value="4FE4S_MOW_BIS_MGD"/>
    <property type="match status" value="1"/>
</dbReference>
<evidence type="ECO:0000256" key="7">
    <source>
        <dbReference type="ARBA" id="ARBA00023002"/>
    </source>
</evidence>
<dbReference type="Gene3D" id="3.40.50.740">
    <property type="match status" value="1"/>
</dbReference>
<dbReference type="InterPro" id="IPR006656">
    <property type="entry name" value="Mopterin_OxRdtase"/>
</dbReference>
<keyword evidence="8" id="KW-0408">Iron</keyword>
<sequence length="893" mass="99851">MSTTDFLAATDIANGLTLTDDQSCTFKTATKTALDDQTDNVQIIKTACRACISNCGVLATVKNGRVVHLEGNPEDPMSKGHMCAKGLSGIQALYNPNRNKYPLVRVGQRGENKWKRISWDTAIDTIAHKLMAARQDFGAESVFCSTGGGGNPEFWSISRFCNIFGTPNWFEPGCAQCYLPRMCVYDMMYGGTNASIADSNAQEIYFPKTTKMKSLVLWGADPSYSSPASGGSALVDLRAQGIKTVVIDPRMTPDAAKADVWLPIRPGSDVALELAWIRYIIENNLYDHDFVLRWTNLPYLVNTETNLLWRAETSTAPDQPDTFMVWDEKTNSAQPLPYPYNDDLDVALEGTYVINGVTYKTGFQCLKETVADYTLEKAAKICWLPKDKIEAAIRTFTDNMPGGLCLGVATDQSPNSAQAAMAAGIIDLLMGDVERPGALLQRFGTAGATNMIGYCVPPAPAKLPDAQLKKRLGTIEHKGLHMWLAGHAPSILHAIETGDPYPLRVWLERSGNKLVNLADSKRWAKATEKVDFIVHMYMYPTSFSAYADMLLPTEEWLETDMIVESCNKLMARQSVTHVWETIDETVIWSKLAKRCAQLGHEGCQKAFDPVYMGDDLPYWDNMSELLNANLKDTPFTWEQLKKEAPIEYMSEADYRSYYVYQQPDPKTGLPKGFPTPSKKCELYLERMITLGRTGQPYSHCALPPASKDYSPLPYYEEPYESPLLGNDLAEEYPLVMTNGRVPYYHHGTLRNTAWTRELYPAPEVWIHPQAAQKYGVADNDWVWVESLRGKVRGIAHLTTGINPGSVYMERFWNPETLNTKTHGWQEMNVNVLARSQGPYNDVFGTYTLRAYLVKVYKAKEGAPEGIWLEPKEFKAFLPKSAEATPDITKGAQL</sequence>
<dbReference type="Pfam" id="PF00384">
    <property type="entry name" value="Molybdopterin"/>
    <property type="match status" value="1"/>
</dbReference>
<name>A0ABW4J590_9LACO</name>
<dbReference type="Pfam" id="PF04879">
    <property type="entry name" value="Molybdop_Fe4S4"/>
    <property type="match status" value="1"/>
</dbReference>
<evidence type="ECO:0000256" key="2">
    <source>
        <dbReference type="ARBA" id="ARBA00010312"/>
    </source>
</evidence>
<keyword evidence="5" id="KW-0479">Metal-binding</keyword>
<dbReference type="PANTHER" id="PTHR43742:SF9">
    <property type="entry name" value="TETRATHIONATE REDUCTASE SUBUNIT A"/>
    <property type="match status" value="1"/>
</dbReference>
<evidence type="ECO:0000256" key="1">
    <source>
        <dbReference type="ARBA" id="ARBA00001942"/>
    </source>
</evidence>
<evidence type="ECO:0000256" key="6">
    <source>
        <dbReference type="ARBA" id="ARBA00022729"/>
    </source>
</evidence>